<accession>A0ABQ2BW10</accession>
<dbReference type="EMBL" id="BMDQ01000001">
    <property type="protein sequence ID" value="GGI55918.1"/>
    <property type="molecule type" value="Genomic_DNA"/>
</dbReference>
<protein>
    <recommendedName>
        <fullName evidence="5">TonB family protein</fullName>
    </recommendedName>
</protein>
<evidence type="ECO:0000256" key="1">
    <source>
        <dbReference type="SAM" id="MobiDB-lite"/>
    </source>
</evidence>
<keyword evidence="2" id="KW-0812">Transmembrane</keyword>
<proteinExistence type="predicted"/>
<feature type="region of interest" description="Disordered" evidence="1">
    <location>
        <begin position="95"/>
        <end position="117"/>
    </location>
</feature>
<keyword evidence="2" id="KW-1133">Transmembrane helix</keyword>
<gene>
    <name evidence="3" type="ORF">GCM10011444_02270</name>
</gene>
<dbReference type="Proteomes" id="UP000624701">
    <property type="component" value="Unassembled WGS sequence"/>
</dbReference>
<keyword evidence="2" id="KW-0472">Membrane</keyword>
<evidence type="ECO:0000313" key="3">
    <source>
        <dbReference type="EMBL" id="GGI55918.1"/>
    </source>
</evidence>
<organism evidence="3 4">
    <name type="scientific">Winogradskyella haliclonae</name>
    <dbReference type="NCBI Taxonomy" id="2048558"/>
    <lineage>
        <taxon>Bacteria</taxon>
        <taxon>Pseudomonadati</taxon>
        <taxon>Bacteroidota</taxon>
        <taxon>Flavobacteriia</taxon>
        <taxon>Flavobacteriales</taxon>
        <taxon>Flavobacteriaceae</taxon>
        <taxon>Winogradskyella</taxon>
    </lineage>
</organism>
<sequence>MHFIEKYKAVLITSLITGIVAFGVFSIQLSNTKALIAETIYEIESKTEEEIQKALEDIQDLKSPTTNKAYNEDEEFKKLMKNFKTISADDFEKTTQRLEDSRAEKETETATNSSYKKSKAYALKENETESYKKLQDLLDKKQHGIAEHAKGGSTLSYSLKNRRLLSYDTPRYLCETSGKIVVNIRVDNGGNVFEAYINGSSNSNNECLIEHAIAYAKSVRFNTSNRTDQLGSITFYFKGKN</sequence>
<comment type="caution">
    <text evidence="3">The sequence shown here is derived from an EMBL/GenBank/DDBJ whole genome shotgun (WGS) entry which is preliminary data.</text>
</comment>
<dbReference type="RefSeq" id="WP_188372859.1">
    <property type="nucleotide sequence ID" value="NZ_BMDQ01000001.1"/>
</dbReference>
<feature type="compositionally biased region" description="Basic and acidic residues" evidence="1">
    <location>
        <begin position="95"/>
        <end position="108"/>
    </location>
</feature>
<name>A0ABQ2BW10_9FLAO</name>
<keyword evidence="4" id="KW-1185">Reference proteome</keyword>
<evidence type="ECO:0000256" key="2">
    <source>
        <dbReference type="SAM" id="Phobius"/>
    </source>
</evidence>
<feature type="transmembrane region" description="Helical" evidence="2">
    <location>
        <begin position="7"/>
        <end position="27"/>
    </location>
</feature>
<evidence type="ECO:0000313" key="4">
    <source>
        <dbReference type="Proteomes" id="UP000624701"/>
    </source>
</evidence>
<reference evidence="4" key="1">
    <citation type="journal article" date="2019" name="Int. J. Syst. Evol. Microbiol.">
        <title>The Global Catalogue of Microorganisms (GCM) 10K type strain sequencing project: providing services to taxonomists for standard genome sequencing and annotation.</title>
        <authorList>
            <consortium name="The Broad Institute Genomics Platform"/>
            <consortium name="The Broad Institute Genome Sequencing Center for Infectious Disease"/>
            <person name="Wu L."/>
            <person name="Ma J."/>
        </authorList>
    </citation>
    <scope>NUCLEOTIDE SEQUENCE [LARGE SCALE GENOMIC DNA]</scope>
    <source>
        <strain evidence="4">CCM 8681</strain>
    </source>
</reference>
<evidence type="ECO:0008006" key="5">
    <source>
        <dbReference type="Google" id="ProtNLM"/>
    </source>
</evidence>